<sequence>MPRFLSPPQTATWSQLVTGSWVFGIFPRRRSGRRAILAGLALAVLGVVLMLAWRESSAWDVDRLRQSALRHGGSTPDSVRALTDLVSQLAGQDDEVRLQQVNQFFNRRVTFRDDIDVWSQIDYWATPIEMFGRGAGDCEDYAIAKYFSLIAAGVPTARLRLVYVKATLNGSGGSSQQAHMVLAYYPVAGSSDPSILDNLVPEIRPASRRPDLAPVFSFNAEGLWTGTQGPGAGDPLARLSRWRDLLARAREQGFL</sequence>
<keyword evidence="1" id="KW-1133">Transmembrane helix</keyword>
<dbReference type="Proteomes" id="UP000293433">
    <property type="component" value="Unassembled WGS sequence"/>
</dbReference>
<accession>A0A4Q7LUH6</accession>
<protein>
    <submittedName>
        <fullName evidence="2">Transglutaminase-like cysteine proteinase BTLCP</fullName>
    </submittedName>
</protein>
<feature type="transmembrane region" description="Helical" evidence="1">
    <location>
        <begin position="35"/>
        <end position="53"/>
    </location>
</feature>
<keyword evidence="3" id="KW-1185">Reference proteome</keyword>
<dbReference type="PANTHER" id="PTHR39327">
    <property type="match status" value="1"/>
</dbReference>
<dbReference type="PANTHER" id="PTHR39327:SF1">
    <property type="entry name" value="BLR5470 PROTEIN"/>
    <property type="match status" value="1"/>
</dbReference>
<dbReference type="AlphaFoldDB" id="A0A4Q7LUH6"/>
<dbReference type="EMBL" id="SGWV01000007">
    <property type="protein sequence ID" value="RZS57857.1"/>
    <property type="molecule type" value="Genomic_DNA"/>
</dbReference>
<organism evidence="2 3">
    <name type="scientific">Sphaerotilus mobilis</name>
    <dbReference type="NCBI Taxonomy" id="47994"/>
    <lineage>
        <taxon>Bacteria</taxon>
        <taxon>Pseudomonadati</taxon>
        <taxon>Pseudomonadota</taxon>
        <taxon>Betaproteobacteria</taxon>
        <taxon>Burkholderiales</taxon>
        <taxon>Sphaerotilaceae</taxon>
        <taxon>Sphaerotilus</taxon>
    </lineage>
</organism>
<gene>
    <name evidence="2" type="ORF">EV685_0130</name>
</gene>
<evidence type="ECO:0000256" key="1">
    <source>
        <dbReference type="SAM" id="Phobius"/>
    </source>
</evidence>
<dbReference type="RefSeq" id="WP_242615350.1">
    <property type="nucleotide sequence ID" value="NZ_SGWV01000007.1"/>
</dbReference>
<dbReference type="Gene3D" id="3.10.620.30">
    <property type="match status" value="1"/>
</dbReference>
<keyword evidence="1" id="KW-0472">Membrane</keyword>
<proteinExistence type="predicted"/>
<reference evidence="2 3" key="1">
    <citation type="submission" date="2019-02" db="EMBL/GenBank/DDBJ databases">
        <title>Genomic Encyclopedia of Type Strains, Phase IV (KMG-IV): sequencing the most valuable type-strain genomes for metagenomic binning, comparative biology and taxonomic classification.</title>
        <authorList>
            <person name="Goeker M."/>
        </authorList>
    </citation>
    <scope>NUCLEOTIDE SEQUENCE [LARGE SCALE GENOMIC DNA]</scope>
    <source>
        <strain evidence="2 3">DSM 10617</strain>
    </source>
</reference>
<dbReference type="InterPro" id="IPR038765">
    <property type="entry name" value="Papain-like_cys_pep_sf"/>
</dbReference>
<evidence type="ECO:0000313" key="3">
    <source>
        <dbReference type="Proteomes" id="UP000293433"/>
    </source>
</evidence>
<dbReference type="InterPro" id="IPR010319">
    <property type="entry name" value="Transglutaminase-like_Cys_pept"/>
</dbReference>
<comment type="caution">
    <text evidence="2">The sequence shown here is derived from an EMBL/GenBank/DDBJ whole genome shotgun (WGS) entry which is preliminary data.</text>
</comment>
<keyword evidence="1" id="KW-0812">Transmembrane</keyword>
<dbReference type="Pfam" id="PF06035">
    <property type="entry name" value="Peptidase_C93"/>
    <property type="match status" value="1"/>
</dbReference>
<name>A0A4Q7LUH6_9BURK</name>
<dbReference type="SUPFAM" id="SSF54001">
    <property type="entry name" value="Cysteine proteinases"/>
    <property type="match status" value="1"/>
</dbReference>
<evidence type="ECO:0000313" key="2">
    <source>
        <dbReference type="EMBL" id="RZS57857.1"/>
    </source>
</evidence>